<dbReference type="InterPro" id="IPR050109">
    <property type="entry name" value="HTH-type_TetR-like_transc_reg"/>
</dbReference>
<dbReference type="RefSeq" id="WP_084335901.1">
    <property type="nucleotide sequence ID" value="NZ_FNFD01000013.1"/>
</dbReference>
<sequence length="230" mass="26135">MAPRPKTRERIVQASLELFNAQGERSVTTNHIAAHLEISPGNLYYHFRNKQAIIAELFAQYETQVDRFLRLPKGRALTVDDKTFYLEALLAAMWHYRFLHRDLEHLLESDDELAERYRLFAQRCLTNAQAIYQGFVDAGILLMTPAQIEALTLNGWIIMTSWVRFLCTTRGPSADLSEEMLRRGIYQVLALESGYIAPQARAAVDAVFQRLYVPLGEVTGTSLQAEAAEA</sequence>
<feature type="domain" description="HTH tetR-type" evidence="3">
    <location>
        <begin position="5"/>
        <end position="65"/>
    </location>
</feature>
<dbReference type="InterPro" id="IPR025722">
    <property type="entry name" value="TetR"/>
</dbReference>
<dbReference type="PANTHER" id="PTHR30055">
    <property type="entry name" value="HTH-TYPE TRANSCRIPTIONAL REGULATOR RUTR"/>
    <property type="match status" value="1"/>
</dbReference>
<dbReference type="EMBL" id="FNFD01000013">
    <property type="protein sequence ID" value="SDL02590.1"/>
    <property type="molecule type" value="Genomic_DNA"/>
</dbReference>
<feature type="DNA-binding region" description="H-T-H motif" evidence="2">
    <location>
        <begin position="28"/>
        <end position="47"/>
    </location>
</feature>
<proteinExistence type="predicted"/>
<dbReference type="GO" id="GO:0003700">
    <property type="term" value="F:DNA-binding transcription factor activity"/>
    <property type="evidence" value="ECO:0007669"/>
    <property type="project" value="TreeGrafter"/>
</dbReference>
<evidence type="ECO:0000256" key="1">
    <source>
        <dbReference type="ARBA" id="ARBA00023125"/>
    </source>
</evidence>
<dbReference type="SUPFAM" id="SSF46689">
    <property type="entry name" value="Homeodomain-like"/>
    <property type="match status" value="1"/>
</dbReference>
<dbReference type="PROSITE" id="PS50977">
    <property type="entry name" value="HTH_TETR_2"/>
    <property type="match status" value="1"/>
</dbReference>
<keyword evidence="5" id="KW-1185">Reference proteome</keyword>
<evidence type="ECO:0000313" key="4">
    <source>
        <dbReference type="EMBL" id="SDL02590.1"/>
    </source>
</evidence>
<dbReference type="Gene3D" id="1.10.357.10">
    <property type="entry name" value="Tetracycline Repressor, domain 2"/>
    <property type="match status" value="1"/>
</dbReference>
<reference evidence="4 5" key="1">
    <citation type="submission" date="2016-10" db="EMBL/GenBank/DDBJ databases">
        <authorList>
            <person name="de Groot N.N."/>
        </authorList>
    </citation>
    <scope>NUCLEOTIDE SEQUENCE [LARGE SCALE GENOMIC DNA]</scope>
    <source>
        <strain evidence="4 5">JCM 21544</strain>
    </source>
</reference>
<dbReference type="Pfam" id="PF00440">
    <property type="entry name" value="TetR_N"/>
    <property type="match status" value="1"/>
</dbReference>
<dbReference type="Pfam" id="PF13972">
    <property type="entry name" value="TetR"/>
    <property type="match status" value="1"/>
</dbReference>
<evidence type="ECO:0000313" key="5">
    <source>
        <dbReference type="Proteomes" id="UP000198706"/>
    </source>
</evidence>
<keyword evidence="1 2" id="KW-0238">DNA-binding</keyword>
<dbReference type="InterPro" id="IPR001647">
    <property type="entry name" value="HTH_TetR"/>
</dbReference>
<accession>A0A1G9GPH3</accession>
<dbReference type="AlphaFoldDB" id="A0A1G9GPH3"/>
<organism evidence="4 5">
    <name type="scientific">Pseudomonas indica</name>
    <dbReference type="NCBI Taxonomy" id="137658"/>
    <lineage>
        <taxon>Bacteria</taxon>
        <taxon>Pseudomonadati</taxon>
        <taxon>Pseudomonadota</taxon>
        <taxon>Gammaproteobacteria</taxon>
        <taxon>Pseudomonadales</taxon>
        <taxon>Pseudomonadaceae</taxon>
        <taxon>Pseudomonas</taxon>
    </lineage>
</organism>
<dbReference type="PRINTS" id="PR00455">
    <property type="entry name" value="HTHTETR"/>
</dbReference>
<dbReference type="InterPro" id="IPR009057">
    <property type="entry name" value="Homeodomain-like_sf"/>
</dbReference>
<dbReference type="PANTHER" id="PTHR30055:SF223">
    <property type="entry name" value="HTH-TYPE TRANSCRIPTIONAL REGULATOR UIDR"/>
    <property type="match status" value="1"/>
</dbReference>
<evidence type="ECO:0000259" key="3">
    <source>
        <dbReference type="PROSITE" id="PS50977"/>
    </source>
</evidence>
<dbReference type="Proteomes" id="UP000198706">
    <property type="component" value="Unassembled WGS sequence"/>
</dbReference>
<dbReference type="GO" id="GO:0000976">
    <property type="term" value="F:transcription cis-regulatory region binding"/>
    <property type="evidence" value="ECO:0007669"/>
    <property type="project" value="TreeGrafter"/>
</dbReference>
<name>A0A1G9GPH3_9PSED</name>
<evidence type="ECO:0000256" key="2">
    <source>
        <dbReference type="PROSITE-ProRule" id="PRU00335"/>
    </source>
</evidence>
<dbReference type="STRING" id="137658.SAMN05216186_11397"/>
<protein>
    <submittedName>
        <fullName evidence="4">Transcriptional regulator, TetR family</fullName>
    </submittedName>
</protein>
<gene>
    <name evidence="4" type="ORF">SAMN05216186_11397</name>
</gene>